<dbReference type="InterPro" id="IPR001206">
    <property type="entry name" value="Diacylglycerol_kinase_cat_dom"/>
</dbReference>
<dbReference type="GO" id="GO:0005829">
    <property type="term" value="C:cytosol"/>
    <property type="evidence" value="ECO:0007669"/>
    <property type="project" value="TreeGrafter"/>
</dbReference>
<accession>A0A318A020</accession>
<dbReference type="Pfam" id="PF00781">
    <property type="entry name" value="DAGK_cat"/>
    <property type="match status" value="1"/>
</dbReference>
<dbReference type="AlphaFoldDB" id="A0A318A020"/>
<organism evidence="2 3">
    <name type="scientific">Cryobacterium arcticum</name>
    <dbReference type="NCBI Taxonomy" id="670052"/>
    <lineage>
        <taxon>Bacteria</taxon>
        <taxon>Bacillati</taxon>
        <taxon>Actinomycetota</taxon>
        <taxon>Actinomycetes</taxon>
        <taxon>Micrococcales</taxon>
        <taxon>Microbacteriaceae</taxon>
        <taxon>Cryobacterium</taxon>
    </lineage>
</organism>
<name>A0A318A020_9MICO</name>
<proteinExistence type="predicted"/>
<dbReference type="Gene3D" id="3.40.50.10330">
    <property type="entry name" value="Probable inorganic polyphosphate/atp-NAD kinase, domain 1"/>
    <property type="match status" value="1"/>
</dbReference>
<feature type="domain" description="DAGKc" evidence="1">
    <location>
        <begin position="13"/>
        <end position="143"/>
    </location>
</feature>
<evidence type="ECO:0000313" key="2">
    <source>
        <dbReference type="EMBL" id="PXA70399.1"/>
    </source>
</evidence>
<dbReference type="EMBL" id="QHLY01000008">
    <property type="protein sequence ID" value="PXA70399.1"/>
    <property type="molecule type" value="Genomic_DNA"/>
</dbReference>
<dbReference type="SMART" id="SM00046">
    <property type="entry name" value="DAGKc"/>
    <property type="match status" value="1"/>
</dbReference>
<dbReference type="PANTHER" id="PTHR30492:SF0">
    <property type="entry name" value="METHYLGLYOXAL SYNTHASE"/>
    <property type="match status" value="1"/>
</dbReference>
<gene>
    <name evidence="2" type="ORF">CTB96_07830</name>
</gene>
<dbReference type="Proteomes" id="UP000246722">
    <property type="component" value="Unassembled WGS sequence"/>
</dbReference>
<dbReference type="GO" id="GO:0019242">
    <property type="term" value="P:methylglyoxal biosynthetic process"/>
    <property type="evidence" value="ECO:0007669"/>
    <property type="project" value="InterPro"/>
</dbReference>
<keyword evidence="2" id="KW-0808">Transferase</keyword>
<dbReference type="InterPro" id="IPR004363">
    <property type="entry name" value="Methylgl_synth"/>
</dbReference>
<dbReference type="RefSeq" id="WP_110126428.1">
    <property type="nucleotide sequence ID" value="NZ_QHLY01000008.1"/>
</dbReference>
<dbReference type="InterPro" id="IPR017438">
    <property type="entry name" value="ATP-NAD_kinase_N"/>
</dbReference>
<evidence type="ECO:0000259" key="1">
    <source>
        <dbReference type="PROSITE" id="PS50146"/>
    </source>
</evidence>
<dbReference type="Gene3D" id="2.60.200.40">
    <property type="match status" value="1"/>
</dbReference>
<dbReference type="OrthoDB" id="3171056at2"/>
<evidence type="ECO:0000313" key="3">
    <source>
        <dbReference type="Proteomes" id="UP000246722"/>
    </source>
</evidence>
<dbReference type="PANTHER" id="PTHR30492">
    <property type="entry name" value="METHYLGLYOXAL SYNTHASE"/>
    <property type="match status" value="1"/>
</dbReference>
<protein>
    <submittedName>
        <fullName evidence="2">Diacylglycerol kinase</fullName>
    </submittedName>
</protein>
<dbReference type="Pfam" id="PF19279">
    <property type="entry name" value="YegS_C"/>
    <property type="match status" value="1"/>
</dbReference>
<keyword evidence="3" id="KW-1185">Reference proteome</keyword>
<comment type="caution">
    <text evidence="2">The sequence shown here is derived from an EMBL/GenBank/DDBJ whole genome shotgun (WGS) entry which is preliminary data.</text>
</comment>
<dbReference type="InterPro" id="IPR045540">
    <property type="entry name" value="YegS/DAGK_C"/>
</dbReference>
<reference evidence="2 3" key="1">
    <citation type="submission" date="2018-05" db="EMBL/GenBank/DDBJ databases">
        <title>Genetic diversity of glacier-inhabiting Cryobacterium bacteria in China and description of Cryobacterium mengkeensis sp. nov. and Arthrobacter glacialis sp. nov.</title>
        <authorList>
            <person name="Liu Q."/>
            <person name="Xin Y.-H."/>
        </authorList>
    </citation>
    <scope>NUCLEOTIDE SEQUENCE [LARGE SCALE GENOMIC DNA]</scope>
    <source>
        <strain evidence="2 3">SK-1</strain>
    </source>
</reference>
<dbReference type="InterPro" id="IPR016064">
    <property type="entry name" value="NAD/diacylglycerol_kinase_sf"/>
</dbReference>
<dbReference type="PROSITE" id="PS50146">
    <property type="entry name" value="DAGK"/>
    <property type="match status" value="1"/>
</dbReference>
<sequence length="341" mass="36592">MQTTDSGPHEVPPAPKRAAVVYNPIKTDVAKLRASVTSAAEAAGWAESLWYETSIEDPGQRATRRALRHDVDLVLAAGGDGTVRAVAEALRGGEVALGVLPVGTGNLLARNLQLPLSSLDDAIEIAFTGDSRAIDLGVASVTFADDSIEDHVFLVMAGLGLDAQMIAATRPDLKKQVGWLAYVDAGMRAIPKAEPFRIRYNLGTRSEHAATVSTILIANCGLLPGNIQFLPDAIIDDGILDIAVLQPKGVVGWLKIWRRVTWQNGVLRRSAVGRRIIELTEADDERTMTTLVGSDIRIVADKPQEFELDGDEFGLVRSVFLRADRRALLVRVPAGPPAVTG</sequence>
<dbReference type="SUPFAM" id="SSF111331">
    <property type="entry name" value="NAD kinase/diacylglycerol kinase-like"/>
    <property type="match status" value="1"/>
</dbReference>
<dbReference type="GO" id="GO:0016301">
    <property type="term" value="F:kinase activity"/>
    <property type="evidence" value="ECO:0007669"/>
    <property type="project" value="UniProtKB-KW"/>
</dbReference>
<dbReference type="GO" id="GO:0008929">
    <property type="term" value="F:methylglyoxal synthase activity"/>
    <property type="evidence" value="ECO:0007669"/>
    <property type="project" value="InterPro"/>
</dbReference>
<keyword evidence="2" id="KW-0418">Kinase</keyword>